<evidence type="ECO:0000256" key="2">
    <source>
        <dbReference type="SAM" id="Phobius"/>
    </source>
</evidence>
<keyword evidence="4" id="KW-1185">Reference proteome</keyword>
<name>A0ABW3G6Z1_9NOCA</name>
<dbReference type="InterPro" id="IPR046096">
    <property type="entry name" value="DUF6114"/>
</dbReference>
<evidence type="ECO:0000256" key="1">
    <source>
        <dbReference type="SAM" id="MobiDB-lite"/>
    </source>
</evidence>
<dbReference type="EMBL" id="JBHTIL010000001">
    <property type="protein sequence ID" value="MFD0925868.1"/>
    <property type="molecule type" value="Genomic_DNA"/>
</dbReference>
<dbReference type="RefSeq" id="WP_308214073.1">
    <property type="nucleotide sequence ID" value="NZ_BAAAMO010000002.1"/>
</dbReference>
<keyword evidence="2" id="KW-0812">Transmembrane</keyword>
<organism evidence="3 4">
    <name type="scientific">Williamsia deligens</name>
    <dbReference type="NCBI Taxonomy" id="321325"/>
    <lineage>
        <taxon>Bacteria</taxon>
        <taxon>Bacillati</taxon>
        <taxon>Actinomycetota</taxon>
        <taxon>Actinomycetes</taxon>
        <taxon>Mycobacteriales</taxon>
        <taxon>Nocardiaceae</taxon>
        <taxon>Williamsia</taxon>
    </lineage>
</organism>
<feature type="region of interest" description="Disordered" evidence="1">
    <location>
        <begin position="128"/>
        <end position="172"/>
    </location>
</feature>
<sequence length="172" mass="17571">MLTRSARRSRRRRFAAWRRTRPFVGSMFCVASGLLLLLPAYTTIHLGDVMVSISSISGVSTLLLGALMLSCAGCVLVRPGAQVPAGVSAMVIALVALPAANFGGFVLGTVSGVCGAAATLAWTRRTAGAPVPGDPGPASQPALSGPVDGTPLIESTTSRRSAAGRGGLHRYP</sequence>
<gene>
    <name evidence="3" type="ORF">ACFQ04_08980</name>
</gene>
<reference evidence="4" key="1">
    <citation type="journal article" date="2019" name="Int. J. Syst. Evol. Microbiol.">
        <title>The Global Catalogue of Microorganisms (GCM) 10K type strain sequencing project: providing services to taxonomists for standard genome sequencing and annotation.</title>
        <authorList>
            <consortium name="The Broad Institute Genomics Platform"/>
            <consortium name="The Broad Institute Genome Sequencing Center for Infectious Disease"/>
            <person name="Wu L."/>
            <person name="Ma J."/>
        </authorList>
    </citation>
    <scope>NUCLEOTIDE SEQUENCE [LARGE SCALE GENOMIC DNA]</scope>
    <source>
        <strain evidence="4">CCUG 50873</strain>
    </source>
</reference>
<keyword evidence="2" id="KW-0472">Membrane</keyword>
<protein>
    <submittedName>
        <fullName evidence="3">DUF6114 domain-containing protein</fullName>
    </submittedName>
</protein>
<dbReference type="Proteomes" id="UP001597068">
    <property type="component" value="Unassembled WGS sequence"/>
</dbReference>
<evidence type="ECO:0000313" key="4">
    <source>
        <dbReference type="Proteomes" id="UP001597068"/>
    </source>
</evidence>
<feature type="transmembrane region" description="Helical" evidence="2">
    <location>
        <begin position="52"/>
        <end position="77"/>
    </location>
</feature>
<accession>A0ABW3G6Z1</accession>
<proteinExistence type="predicted"/>
<dbReference type="Pfam" id="PF19609">
    <property type="entry name" value="DUF6114"/>
    <property type="match status" value="1"/>
</dbReference>
<comment type="caution">
    <text evidence="3">The sequence shown here is derived from an EMBL/GenBank/DDBJ whole genome shotgun (WGS) entry which is preliminary data.</text>
</comment>
<evidence type="ECO:0000313" key="3">
    <source>
        <dbReference type="EMBL" id="MFD0925868.1"/>
    </source>
</evidence>
<feature type="transmembrane region" description="Helical" evidence="2">
    <location>
        <begin position="89"/>
        <end position="122"/>
    </location>
</feature>
<keyword evidence="2" id="KW-1133">Transmembrane helix</keyword>